<feature type="transmembrane region" description="Helical" evidence="1">
    <location>
        <begin position="263"/>
        <end position="286"/>
    </location>
</feature>
<keyword evidence="3" id="KW-1185">Reference proteome</keyword>
<accession>A0AA39LMJ6</accession>
<feature type="transmembrane region" description="Helical" evidence="1">
    <location>
        <begin position="83"/>
        <end position="107"/>
    </location>
</feature>
<dbReference type="Proteomes" id="UP001175271">
    <property type="component" value="Unassembled WGS sequence"/>
</dbReference>
<name>A0AA39LMJ6_9BILA</name>
<feature type="transmembrane region" description="Helical" evidence="1">
    <location>
        <begin position="6"/>
        <end position="28"/>
    </location>
</feature>
<keyword evidence="1" id="KW-1133">Transmembrane helix</keyword>
<dbReference type="EMBL" id="JAUCMV010000004">
    <property type="protein sequence ID" value="KAK0402590.1"/>
    <property type="molecule type" value="Genomic_DNA"/>
</dbReference>
<reference evidence="2" key="1">
    <citation type="submission" date="2023-06" db="EMBL/GenBank/DDBJ databases">
        <title>Genomic analysis of the entomopathogenic nematode Steinernema hermaphroditum.</title>
        <authorList>
            <person name="Schwarz E.M."/>
            <person name="Heppert J.K."/>
            <person name="Baniya A."/>
            <person name="Schwartz H.T."/>
            <person name="Tan C.-H."/>
            <person name="Antoshechkin I."/>
            <person name="Sternberg P.W."/>
            <person name="Goodrich-Blair H."/>
            <person name="Dillman A.R."/>
        </authorList>
    </citation>
    <scope>NUCLEOTIDE SEQUENCE</scope>
    <source>
        <strain evidence="2">PS9179</strain>
        <tissue evidence="2">Whole animal</tissue>
    </source>
</reference>
<dbReference type="InterPro" id="IPR019422">
    <property type="entry name" value="7TM_GPCR_serpentine_rcpt_Srh"/>
</dbReference>
<dbReference type="AlphaFoldDB" id="A0AA39LMJ6"/>
<keyword evidence="1" id="KW-0472">Membrane</keyword>
<dbReference type="Gene3D" id="1.20.1070.10">
    <property type="entry name" value="Rhodopsin 7-helix transmembrane proteins"/>
    <property type="match status" value="1"/>
</dbReference>
<feature type="transmembrane region" description="Helical" evidence="1">
    <location>
        <begin position="226"/>
        <end position="251"/>
    </location>
</feature>
<keyword evidence="1" id="KW-0812">Transmembrane</keyword>
<proteinExistence type="predicted"/>
<gene>
    <name evidence="2" type="ORF">QR680_016421</name>
</gene>
<protein>
    <submittedName>
        <fullName evidence="2">Uncharacterized protein</fullName>
    </submittedName>
</protein>
<feature type="transmembrane region" description="Helical" evidence="1">
    <location>
        <begin position="40"/>
        <end position="63"/>
    </location>
</feature>
<sequence>MSMYNTVLDISTVVHIPVNLLALYVVHHHSPSNMESLHRFIFNVMMWNLAGNVFAAFMHMYPLSPTACFRADGVMSVFVQNEYVSHFLYASVIVCLTNCALASVFAFPYRYLVFAHQSVVAKIKRKYCFAFCAGLHLCTTASTLLYYTYFIVLYDDYPFGHERPPRKGVFCFELGGSLKYTVGAFGAATISTLTVFIVVFALLLRRHLVKMTHMYSSYTIGLHRKYLCYMIAITSVTVVFCEIPFLIAFLAAFYPDMMYAREIFIGSAVLIYNHGSLFAIVTMMTFKPYSQALRHIFCRALKKLWSENKIVVTSLYHE</sequence>
<dbReference type="Pfam" id="PF10318">
    <property type="entry name" value="7TM_GPCR_Srh"/>
    <property type="match status" value="1"/>
</dbReference>
<evidence type="ECO:0000256" key="1">
    <source>
        <dbReference type="SAM" id="Phobius"/>
    </source>
</evidence>
<comment type="caution">
    <text evidence="2">The sequence shown here is derived from an EMBL/GenBank/DDBJ whole genome shotgun (WGS) entry which is preliminary data.</text>
</comment>
<feature type="transmembrane region" description="Helical" evidence="1">
    <location>
        <begin position="127"/>
        <end position="149"/>
    </location>
</feature>
<evidence type="ECO:0000313" key="2">
    <source>
        <dbReference type="EMBL" id="KAK0402590.1"/>
    </source>
</evidence>
<evidence type="ECO:0000313" key="3">
    <source>
        <dbReference type="Proteomes" id="UP001175271"/>
    </source>
</evidence>
<feature type="transmembrane region" description="Helical" evidence="1">
    <location>
        <begin position="182"/>
        <end position="205"/>
    </location>
</feature>
<organism evidence="2 3">
    <name type="scientific">Steinernema hermaphroditum</name>
    <dbReference type="NCBI Taxonomy" id="289476"/>
    <lineage>
        <taxon>Eukaryota</taxon>
        <taxon>Metazoa</taxon>
        <taxon>Ecdysozoa</taxon>
        <taxon>Nematoda</taxon>
        <taxon>Chromadorea</taxon>
        <taxon>Rhabditida</taxon>
        <taxon>Tylenchina</taxon>
        <taxon>Panagrolaimomorpha</taxon>
        <taxon>Strongyloidoidea</taxon>
        <taxon>Steinernematidae</taxon>
        <taxon>Steinernema</taxon>
    </lineage>
</organism>